<reference evidence="2" key="1">
    <citation type="journal article" date="2021" name="bioRxiv">
        <title>Whole Genome Assembly and Annotation of Northern Wild Rice, Zizania palustris L., Supports a Whole Genome Duplication in the Zizania Genus.</title>
        <authorList>
            <person name="Haas M."/>
            <person name="Kono T."/>
            <person name="Macchietto M."/>
            <person name="Millas R."/>
            <person name="McGilp L."/>
            <person name="Shao M."/>
            <person name="Duquette J."/>
            <person name="Hirsch C.N."/>
            <person name="Kimball J."/>
        </authorList>
    </citation>
    <scope>NUCLEOTIDE SEQUENCE</scope>
    <source>
        <tissue evidence="2">Fresh leaf tissue</tissue>
    </source>
</reference>
<comment type="caution">
    <text evidence="2">The sequence shown here is derived from an EMBL/GenBank/DDBJ whole genome shotgun (WGS) entry which is preliminary data.</text>
</comment>
<keyword evidence="3" id="KW-1185">Reference proteome</keyword>
<dbReference type="AlphaFoldDB" id="A0A8J5RUY5"/>
<protein>
    <submittedName>
        <fullName evidence="2">Uncharacterized protein</fullName>
    </submittedName>
</protein>
<sequence length="101" mass="10823">MAPPCMGWSRPRRWSGGSMLAVACLAAVAVASLQLLCCRCGLAACGGDDVMLRSSDFGRMAIAEAHSDDMPVSSASLLAKKSRKLLCHRLGILHCSFARRW</sequence>
<proteinExistence type="predicted"/>
<gene>
    <name evidence="2" type="ORF">GUJ93_ZPchr0001g32723</name>
</gene>
<keyword evidence="1" id="KW-0732">Signal</keyword>
<feature type="signal peptide" evidence="1">
    <location>
        <begin position="1"/>
        <end position="31"/>
    </location>
</feature>
<evidence type="ECO:0000313" key="3">
    <source>
        <dbReference type="Proteomes" id="UP000729402"/>
    </source>
</evidence>
<accession>A0A8J5RUY5</accession>
<feature type="chain" id="PRO_5035316599" evidence="1">
    <location>
        <begin position="32"/>
        <end position="101"/>
    </location>
</feature>
<evidence type="ECO:0000256" key="1">
    <source>
        <dbReference type="SAM" id="SignalP"/>
    </source>
</evidence>
<evidence type="ECO:0000313" key="2">
    <source>
        <dbReference type="EMBL" id="KAG8051803.1"/>
    </source>
</evidence>
<dbReference type="Proteomes" id="UP000729402">
    <property type="component" value="Unassembled WGS sequence"/>
</dbReference>
<name>A0A8J5RUY5_ZIZPA</name>
<reference evidence="2" key="2">
    <citation type="submission" date="2021-02" db="EMBL/GenBank/DDBJ databases">
        <authorList>
            <person name="Kimball J.A."/>
            <person name="Haas M.W."/>
            <person name="Macchietto M."/>
            <person name="Kono T."/>
            <person name="Duquette J."/>
            <person name="Shao M."/>
        </authorList>
    </citation>
    <scope>NUCLEOTIDE SEQUENCE</scope>
    <source>
        <tissue evidence="2">Fresh leaf tissue</tissue>
    </source>
</reference>
<dbReference type="EMBL" id="JAAALK010000288">
    <property type="protein sequence ID" value="KAG8051803.1"/>
    <property type="molecule type" value="Genomic_DNA"/>
</dbReference>
<organism evidence="2 3">
    <name type="scientific">Zizania palustris</name>
    <name type="common">Northern wild rice</name>
    <dbReference type="NCBI Taxonomy" id="103762"/>
    <lineage>
        <taxon>Eukaryota</taxon>
        <taxon>Viridiplantae</taxon>
        <taxon>Streptophyta</taxon>
        <taxon>Embryophyta</taxon>
        <taxon>Tracheophyta</taxon>
        <taxon>Spermatophyta</taxon>
        <taxon>Magnoliopsida</taxon>
        <taxon>Liliopsida</taxon>
        <taxon>Poales</taxon>
        <taxon>Poaceae</taxon>
        <taxon>BOP clade</taxon>
        <taxon>Oryzoideae</taxon>
        <taxon>Oryzeae</taxon>
        <taxon>Zizaniinae</taxon>
        <taxon>Zizania</taxon>
    </lineage>
</organism>